<feature type="non-terminal residue" evidence="2">
    <location>
        <position position="307"/>
    </location>
</feature>
<keyword evidence="3" id="KW-1185">Reference proteome</keyword>
<dbReference type="InterPro" id="IPR013103">
    <property type="entry name" value="RVT_2"/>
</dbReference>
<dbReference type="Proteomes" id="UP000258309">
    <property type="component" value="Unassembled WGS sequence"/>
</dbReference>
<dbReference type="PANTHER" id="PTHR11439:SF467">
    <property type="entry name" value="INTEGRASE CATALYTIC DOMAIN-CONTAINING PROTEIN"/>
    <property type="match status" value="1"/>
</dbReference>
<evidence type="ECO:0000313" key="2">
    <source>
        <dbReference type="EMBL" id="RFU23821.1"/>
    </source>
</evidence>
<dbReference type="OrthoDB" id="3432594at2759"/>
<protein>
    <recommendedName>
        <fullName evidence="1">Reverse transcriptase Ty1/copia-type domain-containing protein</fullName>
    </recommendedName>
</protein>
<dbReference type="AlphaFoldDB" id="A0A3E2GRK4"/>
<dbReference type="PANTHER" id="PTHR11439">
    <property type="entry name" value="GAG-POL-RELATED RETROTRANSPOSON"/>
    <property type="match status" value="1"/>
</dbReference>
<dbReference type="InterPro" id="IPR043502">
    <property type="entry name" value="DNA/RNA_pol_sf"/>
</dbReference>
<comment type="caution">
    <text evidence="2">The sequence shown here is derived from an EMBL/GenBank/DDBJ whole genome shotgun (WGS) entry which is preliminary data.</text>
</comment>
<evidence type="ECO:0000313" key="3">
    <source>
        <dbReference type="Proteomes" id="UP000258309"/>
    </source>
</evidence>
<name>A0A3E2GRK4_SCYLI</name>
<gene>
    <name evidence="2" type="ORF">B7463_g12517</name>
</gene>
<dbReference type="CDD" id="cd09272">
    <property type="entry name" value="RNase_HI_RT_Ty1"/>
    <property type="match status" value="1"/>
</dbReference>
<organism evidence="2 3">
    <name type="scientific">Scytalidium lignicola</name>
    <name type="common">Hyphomycete</name>
    <dbReference type="NCBI Taxonomy" id="5539"/>
    <lineage>
        <taxon>Eukaryota</taxon>
        <taxon>Fungi</taxon>
        <taxon>Dikarya</taxon>
        <taxon>Ascomycota</taxon>
        <taxon>Pezizomycotina</taxon>
        <taxon>Leotiomycetes</taxon>
        <taxon>Leotiomycetes incertae sedis</taxon>
        <taxon>Scytalidium</taxon>
    </lineage>
</organism>
<evidence type="ECO:0000259" key="1">
    <source>
        <dbReference type="Pfam" id="PF07727"/>
    </source>
</evidence>
<feature type="domain" description="Reverse transcriptase Ty1/copia-type" evidence="1">
    <location>
        <begin position="1"/>
        <end position="135"/>
    </location>
</feature>
<dbReference type="Pfam" id="PF07727">
    <property type="entry name" value="RVT_2"/>
    <property type="match status" value="1"/>
</dbReference>
<dbReference type="OMA" id="PWEANIA"/>
<accession>A0A3E2GRK4</accession>
<reference evidence="2 3" key="1">
    <citation type="submission" date="2018-05" db="EMBL/GenBank/DDBJ databases">
        <title>Draft genome sequence of Scytalidium lignicola DSM 105466, a ubiquitous saprotrophic fungus.</title>
        <authorList>
            <person name="Buettner E."/>
            <person name="Gebauer A.M."/>
            <person name="Hofrichter M."/>
            <person name="Liers C."/>
            <person name="Kellner H."/>
        </authorList>
    </citation>
    <scope>NUCLEOTIDE SEQUENCE [LARGE SCALE GENOMIC DNA]</scope>
    <source>
        <strain evidence="2 3">DSM 105466</strain>
    </source>
</reference>
<sequence>MDIITTFLNGDIDVEIYMDLPEGFTVEDLRALNVEYTDINGDGHLILLLLKSLYELKQAPRCWQLKLNSKLAEIGFLPLQSDPNVFFNQRLNIFICTYVDDFLVISPGGSQFDEVKRILYDLFKMIDIGLVSWFLRDGYVKKILDRFGYNNVKPYSTPFEANVAEFMVKYNGIATPQDVQPYSEKVGSVMYLMTQTRPDLSFPVSRLLQFLQNPSPQHLKLAKQVFQYLQGTQDVGITFRGDGNLDFYSFSDSDYSGCLETRRSTIGYLFFLDGRPISWCCQRLPCVTLSTTEAEYCALSEASCKAI</sequence>
<dbReference type="EMBL" id="NCSJ02000594">
    <property type="protein sequence ID" value="RFU23821.1"/>
    <property type="molecule type" value="Genomic_DNA"/>
</dbReference>
<dbReference type="SUPFAM" id="SSF56672">
    <property type="entry name" value="DNA/RNA polymerases"/>
    <property type="match status" value="1"/>
</dbReference>
<dbReference type="STRING" id="5539.A0A3E2GRK4"/>
<proteinExistence type="predicted"/>
<feature type="non-terminal residue" evidence="2">
    <location>
        <position position="1"/>
    </location>
</feature>